<protein>
    <recommendedName>
        <fullName evidence="1">Contractile injection system tube protein N-terminal domain-containing protein</fullName>
    </recommendedName>
</protein>
<evidence type="ECO:0000313" key="3">
    <source>
        <dbReference type="Proteomes" id="UP000667802"/>
    </source>
</evidence>
<evidence type="ECO:0000259" key="1">
    <source>
        <dbReference type="Pfam" id="PF19266"/>
    </source>
</evidence>
<dbReference type="Proteomes" id="UP000667802">
    <property type="component" value="Unassembled WGS sequence"/>
</dbReference>
<dbReference type="RefSeq" id="WP_208339731.1">
    <property type="nucleotide sequence ID" value="NZ_CAWQFN010000563.1"/>
</dbReference>
<dbReference type="InterPro" id="IPR045361">
    <property type="entry name" value="CIS_tube_prot_N"/>
</dbReference>
<keyword evidence="3" id="KW-1185">Reference proteome</keyword>
<sequence>MTNFLGPPRLTKGAIVAMDAQKKRVISTISFQYNPETVTRSLQVQSVGGEGNARSEALRLKGPPVETLKLDVELDATDQLEKAEKIAVKIGIYPQLAALETLIYPTTDRVKENMRLAGQGTIEILPLESLLTLLYWGKTRILPVRLTEFSITEEAYDVNLNPIRAKISLGLRVLSYEDLPWDHLGSQTFFAHHRVKEQLARVGNAINLAAVTGIRIN</sequence>
<dbReference type="AlphaFoldDB" id="A0AAP5I462"/>
<reference evidence="3" key="1">
    <citation type="journal article" date="2021" name="Science">
        <title>Hunting the eagle killer: A cyanobacterial neurotoxin causes vacuolar myelinopathy.</title>
        <authorList>
            <person name="Breinlinger S."/>
            <person name="Phillips T.J."/>
            <person name="Haram B.N."/>
            <person name="Mares J."/>
            <person name="Martinez Yerena J.A."/>
            <person name="Hrouzek P."/>
            <person name="Sobotka R."/>
            <person name="Henderson W.M."/>
            <person name="Schmieder P."/>
            <person name="Williams S.M."/>
            <person name="Lauderdale J.D."/>
            <person name="Wilde H.D."/>
            <person name="Gerrin W."/>
            <person name="Kust A."/>
            <person name="Washington J.W."/>
            <person name="Wagner C."/>
            <person name="Geier B."/>
            <person name="Liebeke M."/>
            <person name="Enke H."/>
            <person name="Niedermeyer T.H.J."/>
            <person name="Wilde S.B."/>
        </authorList>
    </citation>
    <scope>NUCLEOTIDE SEQUENCE [LARGE SCALE GENOMIC DNA]</scope>
    <source>
        <strain evidence="3">Thurmond2011</strain>
    </source>
</reference>
<dbReference type="EMBL" id="JAALHA020000003">
    <property type="protein sequence ID" value="MDR9894743.1"/>
    <property type="molecule type" value="Genomic_DNA"/>
</dbReference>
<organism evidence="2 3">
    <name type="scientific">Aetokthonos hydrillicola Thurmond2011</name>
    <dbReference type="NCBI Taxonomy" id="2712845"/>
    <lineage>
        <taxon>Bacteria</taxon>
        <taxon>Bacillati</taxon>
        <taxon>Cyanobacteriota</taxon>
        <taxon>Cyanophyceae</taxon>
        <taxon>Nostocales</taxon>
        <taxon>Hapalosiphonaceae</taxon>
        <taxon>Aetokthonos</taxon>
    </lineage>
</organism>
<comment type="caution">
    <text evidence="2">The sequence shown here is derived from an EMBL/GenBank/DDBJ whole genome shotgun (WGS) entry which is preliminary data.</text>
</comment>
<dbReference type="Pfam" id="PF19266">
    <property type="entry name" value="CIS_tube"/>
    <property type="match status" value="1"/>
</dbReference>
<feature type="domain" description="Contractile injection system tube protein N-terminal" evidence="1">
    <location>
        <begin position="10"/>
        <end position="171"/>
    </location>
</feature>
<evidence type="ECO:0000313" key="2">
    <source>
        <dbReference type="EMBL" id="MDR9894743.1"/>
    </source>
</evidence>
<proteinExistence type="predicted"/>
<accession>A0AAP5I462</accession>
<name>A0AAP5I462_9CYAN</name>
<gene>
    <name evidence="2" type="ORF">G7B40_009195</name>
</gene>